<accession>A0ABT2N7I4</accession>
<evidence type="ECO:0000313" key="3">
    <source>
        <dbReference type="Proteomes" id="UP001525961"/>
    </source>
</evidence>
<keyword evidence="3" id="KW-1185">Reference proteome</keyword>
<dbReference type="EMBL" id="JAMXFA010000008">
    <property type="protein sequence ID" value="MCT7977685.1"/>
    <property type="molecule type" value="Genomic_DNA"/>
</dbReference>
<dbReference type="RefSeq" id="WP_261235147.1">
    <property type="nucleotide sequence ID" value="NZ_JAMXFA010000008.1"/>
</dbReference>
<dbReference type="SUPFAM" id="SSF51126">
    <property type="entry name" value="Pectin lyase-like"/>
    <property type="match status" value="1"/>
</dbReference>
<gene>
    <name evidence="2" type="ORF">NG792_08210</name>
</gene>
<dbReference type="Proteomes" id="UP001525961">
    <property type="component" value="Unassembled WGS sequence"/>
</dbReference>
<evidence type="ECO:0000259" key="1">
    <source>
        <dbReference type="SMART" id="SM00912"/>
    </source>
</evidence>
<protein>
    <submittedName>
        <fullName evidence="2">Filamentous hemagglutinin N-terminal domain-containing protein</fullName>
    </submittedName>
</protein>
<feature type="domain" description="Filamentous haemagglutinin FhaB/tRNA nuclease CdiA-like TPS" evidence="1">
    <location>
        <begin position="18"/>
        <end position="129"/>
    </location>
</feature>
<reference evidence="2 3" key="1">
    <citation type="journal article" date="2022" name="Front. Microbiol.">
        <title>High genomic differentiation and limited gene flow indicate recent cryptic speciation within the genus Laspinema (cyanobacteria).</title>
        <authorList>
            <person name="Stanojkovic A."/>
            <person name="Skoupy S."/>
            <person name="Skaloud P."/>
            <person name="Dvorak P."/>
        </authorList>
    </citation>
    <scope>NUCLEOTIDE SEQUENCE [LARGE SCALE GENOMIC DNA]</scope>
    <source>
        <strain evidence="2 3">D3b</strain>
    </source>
</reference>
<proteinExistence type="predicted"/>
<sequence length="728" mass="76154">MRNLWSILLIGNLAQIPVSDTTLNTTVTNQENITTITGGITAGTNLFHSFEQFSVTEGKTVRFENGLEIQNIFSRITGSDRSLIDGIISTNGIANLWMLNPNGIIFGQNAQLNIGGTFYGTTGDRIHFSDGSSFSTDTSEAPLLTITAPIGLSGATQPIQFVGPGHGIVITNPVFQPVQPEVDFTGTSIKLVAPHFFFNGGLLSAGDLNLIANTKYSMDLSAESSQTAIGSIFLENQSLIQSNGTIRIDGNVNGSNGSLILGVDANISVNGDVRMTGIRDFLGSRIGINAYKKQNLLKINGNLILEQAGGIVTNNYGLESRADINVNGDSIYLSGQSDTGIRAVSNLSALAFEGPSGNINIRAEQVNVVDGAIITSVNFGSGDSGRIDINADSVQVNGVSPLRLTNSLINTSSFSSGDAGQVSIIANSVKILNSGQIDSGTFGSGNAGDISIFANHLSISGQESGFPPAQISSATADIFASPITSFLNLSVPTGNAGNIFLQTHSLNLDLGQITVRSDGIGDAGNILINTQTLQSNRGIISASTLEGDGGNIHLSGINLNFLNQSNISASAAGNGGNIFINSQLLTGLENSNITANSEQSFGGTISINSQAILGFKPRSIPSPQNDIIASSELGSQFAGSIILNEFSGLTQPIFPSLETYQPLQFNLGCSVAILRFLNPHHRSPLAPLTPQLDEAVGWSLNANGQVVLLGEQHFTPLCNLAISIQSLI</sequence>
<dbReference type="SMART" id="SM00912">
    <property type="entry name" value="Haemagg_act"/>
    <property type="match status" value="1"/>
</dbReference>
<dbReference type="NCBIfam" id="TIGR01901">
    <property type="entry name" value="adhes_NPXG"/>
    <property type="match status" value="1"/>
</dbReference>
<organism evidence="2 3">
    <name type="scientific">Laspinema olomoucense D3b</name>
    <dbReference type="NCBI Taxonomy" id="2953688"/>
    <lineage>
        <taxon>Bacteria</taxon>
        <taxon>Bacillati</taxon>
        <taxon>Cyanobacteriota</taxon>
        <taxon>Cyanophyceae</taxon>
        <taxon>Oscillatoriophycideae</taxon>
        <taxon>Oscillatoriales</taxon>
        <taxon>Laspinemataceae</taxon>
        <taxon>Laspinema</taxon>
        <taxon>Laspinema olomoucense</taxon>
    </lineage>
</organism>
<dbReference type="InterPro" id="IPR008638">
    <property type="entry name" value="FhaB/CdiA-like_TPS"/>
</dbReference>
<dbReference type="InterPro" id="IPR011050">
    <property type="entry name" value="Pectin_lyase_fold/virulence"/>
</dbReference>
<dbReference type="Gene3D" id="2.160.20.10">
    <property type="entry name" value="Single-stranded right-handed beta-helix, Pectin lyase-like"/>
    <property type="match status" value="2"/>
</dbReference>
<comment type="caution">
    <text evidence="2">The sequence shown here is derived from an EMBL/GenBank/DDBJ whole genome shotgun (WGS) entry which is preliminary data.</text>
</comment>
<name>A0ABT2N7I4_9CYAN</name>
<dbReference type="InterPro" id="IPR012334">
    <property type="entry name" value="Pectin_lyas_fold"/>
</dbReference>
<dbReference type="Pfam" id="PF05860">
    <property type="entry name" value="TPS"/>
    <property type="match status" value="1"/>
</dbReference>
<evidence type="ECO:0000313" key="2">
    <source>
        <dbReference type="EMBL" id="MCT7977685.1"/>
    </source>
</evidence>